<dbReference type="GO" id="GO:0047355">
    <property type="term" value="F:CDP-glycerol glycerophosphotransferase activity"/>
    <property type="evidence" value="ECO:0007669"/>
    <property type="project" value="InterPro"/>
</dbReference>
<gene>
    <name evidence="7" type="ORF">SAMN02745217_03541</name>
</gene>
<dbReference type="PANTHER" id="PTHR37316">
    <property type="entry name" value="TEICHOIC ACID GLYCEROL-PHOSPHATE PRIMASE"/>
    <property type="match status" value="1"/>
</dbReference>
<dbReference type="PANTHER" id="PTHR37316:SF3">
    <property type="entry name" value="TEICHOIC ACID GLYCEROL-PHOSPHATE TRANSFERASE"/>
    <property type="match status" value="1"/>
</dbReference>
<organism evidence="7 8">
    <name type="scientific">Anaerocolumna xylanovorans DSM 12503</name>
    <dbReference type="NCBI Taxonomy" id="1121345"/>
    <lineage>
        <taxon>Bacteria</taxon>
        <taxon>Bacillati</taxon>
        <taxon>Bacillota</taxon>
        <taxon>Clostridia</taxon>
        <taxon>Lachnospirales</taxon>
        <taxon>Lachnospiraceae</taxon>
        <taxon>Anaerocolumna</taxon>
    </lineage>
</organism>
<comment type="similarity">
    <text evidence="2">Belongs to the CDP-glycerol glycerophosphotransferase family.</text>
</comment>
<dbReference type="Proteomes" id="UP000184612">
    <property type="component" value="Unassembled WGS sequence"/>
</dbReference>
<evidence type="ECO:0000313" key="8">
    <source>
        <dbReference type="Proteomes" id="UP000184612"/>
    </source>
</evidence>
<dbReference type="RefSeq" id="WP_242952401.1">
    <property type="nucleotide sequence ID" value="NZ_FRFD01000010.1"/>
</dbReference>
<evidence type="ECO:0000256" key="5">
    <source>
        <dbReference type="ARBA" id="ARBA00022944"/>
    </source>
</evidence>
<evidence type="ECO:0000256" key="3">
    <source>
        <dbReference type="ARBA" id="ARBA00022475"/>
    </source>
</evidence>
<sequence>MPRIRKFLRKCKKKIKKTGKKFVMFLYRVEMKILPVNKRIIIFESNMGRNYTGNPKAIYEEMVRQGLDKKYRCYFMLDNVATEIPGNAVKIRRMRVRYFFLMGIAGVWVSDSRMPNYIKKREGVYYVQTWHGTPLKKLALDMDSVNMAGETDIEKYKRNFFMNTRSWDYLISQNHYSTEIFKRAFAFDKTLLEVGYPRNDVLFYGNNEEHICNLKKQMGLPLDKKIVLYAPTWRDNEYYAKGAYKFNTSMDFSLLREQLGEEYVCIVKYHYLVKDNIDWSTYGGFVYEFNMCEDISALYLVADIMVTDYSSVMFDYSLLRRPMFFFTYDLEDYRDNLRGFYFDFIAEAPGPLVGTTKELVEAIKNYDYKEYEEQYNAFYQKYNHADDGKASAKVVEAIEKIIEGER</sequence>
<dbReference type="EMBL" id="FRFD01000010">
    <property type="protein sequence ID" value="SHO52152.1"/>
    <property type="molecule type" value="Genomic_DNA"/>
</dbReference>
<dbReference type="AlphaFoldDB" id="A0A1M7YHN6"/>
<name>A0A1M7YHN6_9FIRM</name>
<protein>
    <submittedName>
        <fullName evidence="7">CDP-glycerol glycerophosphotransferase</fullName>
    </submittedName>
</protein>
<evidence type="ECO:0000256" key="4">
    <source>
        <dbReference type="ARBA" id="ARBA00022679"/>
    </source>
</evidence>
<keyword evidence="8" id="KW-1185">Reference proteome</keyword>
<dbReference type="InterPro" id="IPR043149">
    <property type="entry name" value="TagF_N"/>
</dbReference>
<reference evidence="7 8" key="1">
    <citation type="submission" date="2016-12" db="EMBL/GenBank/DDBJ databases">
        <authorList>
            <person name="Song W.-J."/>
            <person name="Kurnit D.M."/>
        </authorList>
    </citation>
    <scope>NUCLEOTIDE SEQUENCE [LARGE SCALE GENOMIC DNA]</scope>
    <source>
        <strain evidence="7 8">DSM 12503</strain>
    </source>
</reference>
<proteinExistence type="inferred from homology"/>
<keyword evidence="6" id="KW-0472">Membrane</keyword>
<keyword evidence="4 7" id="KW-0808">Transferase</keyword>
<dbReference type="SUPFAM" id="SSF53756">
    <property type="entry name" value="UDP-Glycosyltransferase/glycogen phosphorylase"/>
    <property type="match status" value="1"/>
</dbReference>
<comment type="subcellular location">
    <subcellularLocation>
        <location evidence="1">Cell membrane</location>
        <topology evidence="1">Peripheral membrane protein</topology>
    </subcellularLocation>
</comment>
<dbReference type="Gene3D" id="3.40.50.12580">
    <property type="match status" value="1"/>
</dbReference>
<dbReference type="Gene3D" id="3.40.50.11820">
    <property type="match status" value="1"/>
</dbReference>
<evidence type="ECO:0000313" key="7">
    <source>
        <dbReference type="EMBL" id="SHO52152.1"/>
    </source>
</evidence>
<accession>A0A1M7YHN6</accession>
<keyword evidence="5" id="KW-0777">Teichoic acid biosynthesis</keyword>
<dbReference type="InterPro" id="IPR043148">
    <property type="entry name" value="TagF_C"/>
</dbReference>
<evidence type="ECO:0000256" key="2">
    <source>
        <dbReference type="ARBA" id="ARBA00010488"/>
    </source>
</evidence>
<evidence type="ECO:0000256" key="6">
    <source>
        <dbReference type="ARBA" id="ARBA00023136"/>
    </source>
</evidence>
<dbReference type="GO" id="GO:0019350">
    <property type="term" value="P:teichoic acid biosynthetic process"/>
    <property type="evidence" value="ECO:0007669"/>
    <property type="project" value="UniProtKB-KW"/>
</dbReference>
<dbReference type="Pfam" id="PF04464">
    <property type="entry name" value="Glyphos_transf"/>
    <property type="match status" value="1"/>
</dbReference>
<keyword evidence="3" id="KW-1003">Cell membrane</keyword>
<dbReference type="InterPro" id="IPR007554">
    <property type="entry name" value="Glycerophosphate_synth"/>
</dbReference>
<evidence type="ECO:0000256" key="1">
    <source>
        <dbReference type="ARBA" id="ARBA00004202"/>
    </source>
</evidence>
<dbReference type="STRING" id="1121345.SAMN02745217_03541"/>
<dbReference type="InterPro" id="IPR051612">
    <property type="entry name" value="Teichoic_Acid_Biosynth"/>
</dbReference>
<dbReference type="GO" id="GO:0005886">
    <property type="term" value="C:plasma membrane"/>
    <property type="evidence" value="ECO:0007669"/>
    <property type="project" value="UniProtKB-SubCell"/>
</dbReference>